<reference evidence="8" key="1">
    <citation type="journal article" date="2020" name="mSystems">
        <title>Genome- and Community-Level Interaction Insights into Carbon Utilization and Element Cycling Functions of Hydrothermarchaeota in Hydrothermal Sediment.</title>
        <authorList>
            <person name="Zhou Z."/>
            <person name="Liu Y."/>
            <person name="Xu W."/>
            <person name="Pan J."/>
            <person name="Luo Z.H."/>
            <person name="Li M."/>
        </authorList>
    </citation>
    <scope>NUCLEOTIDE SEQUENCE [LARGE SCALE GENOMIC DNA]</scope>
    <source>
        <strain evidence="8">SpSt-374</strain>
    </source>
</reference>
<accession>A0A7C3VKK7</accession>
<feature type="transmembrane region" description="Helical" evidence="6">
    <location>
        <begin position="51"/>
        <end position="76"/>
    </location>
</feature>
<evidence type="ECO:0000256" key="4">
    <source>
        <dbReference type="ARBA" id="ARBA00022989"/>
    </source>
</evidence>
<sequence>MLNDKKQIFGWVMYDWANSAYVTTVTVALLPAYFAGAIVPEGGITIGGTTYSATVLWGLTISFSSFFVFIFAPILGAISDFSAAKKKFLMTFCYTGSAAACLLFFCGPGDIWPTIILFSIAQIGFVGANIFYDAFLPEIASEDKMDWVSGLGFACGYVGGGLQFALALALIALGDKIGISPGMAARIGILMAALWWGGFSIISLFYLKETKNSETLPPEYRHLPQWLAFIRVGIVRLVVTMRKAGRFRQLLLFLVAYMIYTNGIQTVISMATIFGKEELKFSNTVLMLALLMIQFIGMIGALGFSKLAELISAKNALIITLIVWSFVVIYAYFMQSPSEYFIMSVFVGLVLGGAQSLSRSLYGAIIPAQAAAEFYGFYSVFNKGSAILGPLAFALIRQFTGTARNSILGLIVFFILGLILLLFVDVNQAKATARGES</sequence>
<proteinExistence type="predicted"/>
<feature type="transmembrane region" description="Helical" evidence="6">
    <location>
        <begin position="407"/>
        <end position="424"/>
    </location>
</feature>
<feature type="transmembrane region" description="Helical" evidence="6">
    <location>
        <begin position="251"/>
        <end position="273"/>
    </location>
</feature>
<dbReference type="Pfam" id="PF11700">
    <property type="entry name" value="ATG22"/>
    <property type="match status" value="1"/>
</dbReference>
<feature type="transmembrane region" description="Helical" evidence="6">
    <location>
        <begin position="316"/>
        <end position="334"/>
    </location>
</feature>
<dbReference type="PANTHER" id="PTHR23519:SF1">
    <property type="entry name" value="AUTOPHAGY-RELATED PROTEIN 22"/>
    <property type="match status" value="1"/>
</dbReference>
<feature type="transmembrane region" description="Helical" evidence="6">
    <location>
        <begin position="114"/>
        <end position="135"/>
    </location>
</feature>
<evidence type="ECO:0000256" key="3">
    <source>
        <dbReference type="ARBA" id="ARBA00022692"/>
    </source>
</evidence>
<comment type="subcellular location">
    <subcellularLocation>
        <location evidence="1">Cell membrane</location>
        <topology evidence="1">Multi-pass membrane protein</topology>
    </subcellularLocation>
</comment>
<keyword evidence="2" id="KW-0813">Transport</keyword>
<name>A0A7C3VKK7_9CYAN</name>
<feature type="transmembrane region" description="Helical" evidence="6">
    <location>
        <begin position="185"/>
        <end position="207"/>
    </location>
</feature>
<keyword evidence="5 6" id="KW-0472">Membrane</keyword>
<feature type="transmembrane region" description="Helical" evidence="6">
    <location>
        <begin position="285"/>
        <end position="304"/>
    </location>
</feature>
<feature type="transmembrane region" description="Helical" evidence="6">
    <location>
        <begin position="223"/>
        <end position="239"/>
    </location>
</feature>
<evidence type="ECO:0000259" key="7">
    <source>
        <dbReference type="PROSITE" id="PS50850"/>
    </source>
</evidence>
<feature type="transmembrane region" description="Helical" evidence="6">
    <location>
        <begin position="147"/>
        <end position="173"/>
    </location>
</feature>
<dbReference type="GO" id="GO:0022857">
    <property type="term" value="F:transmembrane transporter activity"/>
    <property type="evidence" value="ECO:0007669"/>
    <property type="project" value="InterPro"/>
</dbReference>
<feature type="transmembrane region" description="Helical" evidence="6">
    <location>
        <begin position="340"/>
        <end position="362"/>
    </location>
</feature>
<dbReference type="Gene3D" id="1.20.1250.20">
    <property type="entry name" value="MFS general substrate transporter like domains"/>
    <property type="match status" value="2"/>
</dbReference>
<organism evidence="8">
    <name type="scientific">Planktothricoides sp. SpSt-374</name>
    <dbReference type="NCBI Taxonomy" id="2282167"/>
    <lineage>
        <taxon>Bacteria</taxon>
        <taxon>Bacillati</taxon>
        <taxon>Cyanobacteriota</taxon>
        <taxon>Cyanophyceae</taxon>
        <taxon>Oscillatoriophycideae</taxon>
        <taxon>Oscillatoriales</taxon>
        <taxon>Oscillatoriaceae</taxon>
        <taxon>Planktothricoides</taxon>
    </lineage>
</organism>
<evidence type="ECO:0000313" key="8">
    <source>
        <dbReference type="EMBL" id="HGG03712.1"/>
    </source>
</evidence>
<dbReference type="GO" id="GO:0005886">
    <property type="term" value="C:plasma membrane"/>
    <property type="evidence" value="ECO:0007669"/>
    <property type="project" value="UniProtKB-SubCell"/>
</dbReference>
<feature type="transmembrane region" description="Helical" evidence="6">
    <location>
        <begin position="374"/>
        <end position="395"/>
    </location>
</feature>
<dbReference type="SUPFAM" id="SSF103473">
    <property type="entry name" value="MFS general substrate transporter"/>
    <property type="match status" value="1"/>
</dbReference>
<evidence type="ECO:0000256" key="2">
    <source>
        <dbReference type="ARBA" id="ARBA00022448"/>
    </source>
</evidence>
<dbReference type="PANTHER" id="PTHR23519">
    <property type="entry name" value="AUTOPHAGY-RELATED PROTEIN 22"/>
    <property type="match status" value="1"/>
</dbReference>
<dbReference type="PROSITE" id="PS50850">
    <property type="entry name" value="MFS"/>
    <property type="match status" value="1"/>
</dbReference>
<feature type="transmembrane region" description="Helical" evidence="6">
    <location>
        <begin position="88"/>
        <end position="107"/>
    </location>
</feature>
<protein>
    <submittedName>
        <fullName evidence="8">MFS transporter</fullName>
    </submittedName>
</protein>
<dbReference type="InterPro" id="IPR036259">
    <property type="entry name" value="MFS_trans_sf"/>
</dbReference>
<keyword evidence="3 6" id="KW-0812">Transmembrane</keyword>
<evidence type="ECO:0000256" key="1">
    <source>
        <dbReference type="ARBA" id="ARBA00004651"/>
    </source>
</evidence>
<feature type="transmembrane region" description="Helical" evidence="6">
    <location>
        <begin position="20"/>
        <end position="39"/>
    </location>
</feature>
<feature type="domain" description="Major facilitator superfamily (MFS) profile" evidence="7">
    <location>
        <begin position="249"/>
        <end position="437"/>
    </location>
</feature>
<dbReference type="InterPro" id="IPR020846">
    <property type="entry name" value="MFS_dom"/>
</dbReference>
<gene>
    <name evidence="8" type="ORF">ENR15_24520</name>
</gene>
<dbReference type="AlphaFoldDB" id="A0A7C3VKK7"/>
<dbReference type="InterPro" id="IPR024671">
    <property type="entry name" value="Atg22-like"/>
</dbReference>
<evidence type="ECO:0000256" key="6">
    <source>
        <dbReference type="SAM" id="Phobius"/>
    </source>
</evidence>
<dbReference type="InterPro" id="IPR050495">
    <property type="entry name" value="ATG22/LtaA_families"/>
</dbReference>
<evidence type="ECO:0000256" key="5">
    <source>
        <dbReference type="ARBA" id="ARBA00023136"/>
    </source>
</evidence>
<dbReference type="EMBL" id="DSPX01000254">
    <property type="protein sequence ID" value="HGG03712.1"/>
    <property type="molecule type" value="Genomic_DNA"/>
</dbReference>
<keyword evidence="4 6" id="KW-1133">Transmembrane helix</keyword>
<comment type="caution">
    <text evidence="8">The sequence shown here is derived from an EMBL/GenBank/DDBJ whole genome shotgun (WGS) entry which is preliminary data.</text>
</comment>